<reference evidence="1 2" key="2">
    <citation type="submission" date="2015-02" db="EMBL/GenBank/DDBJ databases">
        <title>The complete genome of Sphingomonas hengshuiensis sp. WHSC-8 isolated from soil of Hengshui Lake.</title>
        <authorList>
            <person name="Wei S."/>
            <person name="Guo J."/>
            <person name="Su C."/>
            <person name="Wu R."/>
            <person name="Zhang Z."/>
            <person name="Liang K."/>
            <person name="Li H."/>
            <person name="Wang T."/>
            <person name="Liu H."/>
            <person name="Zhang C."/>
            <person name="Li Z."/>
            <person name="Wang Q."/>
            <person name="Meng J."/>
        </authorList>
    </citation>
    <scope>NUCLEOTIDE SEQUENCE [LARGE SCALE GENOMIC DNA]</scope>
    <source>
        <strain evidence="1 2">WHSC-8</strain>
    </source>
</reference>
<dbReference type="RefSeq" id="WP_044333855.1">
    <property type="nucleotide sequence ID" value="NZ_CP010836.1"/>
</dbReference>
<dbReference type="EMBL" id="CP010836">
    <property type="protein sequence ID" value="AJP73158.1"/>
    <property type="molecule type" value="Genomic_DNA"/>
</dbReference>
<proteinExistence type="predicted"/>
<organism evidence="1 2">
    <name type="scientific">Sphingomonas hengshuiensis</name>
    <dbReference type="NCBI Taxonomy" id="1609977"/>
    <lineage>
        <taxon>Bacteria</taxon>
        <taxon>Pseudomonadati</taxon>
        <taxon>Pseudomonadota</taxon>
        <taxon>Alphaproteobacteria</taxon>
        <taxon>Sphingomonadales</taxon>
        <taxon>Sphingomonadaceae</taxon>
        <taxon>Sphingomonas</taxon>
    </lineage>
</organism>
<dbReference type="AlphaFoldDB" id="A0A7U4JAD1"/>
<evidence type="ECO:0000313" key="2">
    <source>
        <dbReference type="Proteomes" id="UP000032300"/>
    </source>
</evidence>
<evidence type="ECO:0008006" key="3">
    <source>
        <dbReference type="Google" id="ProtNLM"/>
    </source>
</evidence>
<accession>A0A7U4JAD1</accession>
<evidence type="ECO:0000313" key="1">
    <source>
        <dbReference type="EMBL" id="AJP73158.1"/>
    </source>
</evidence>
<dbReference type="Proteomes" id="UP000032300">
    <property type="component" value="Chromosome"/>
</dbReference>
<dbReference type="KEGG" id="sphi:TS85_17200"/>
<protein>
    <recommendedName>
        <fullName evidence="3">ArsR family transcriptional regulator</fullName>
    </recommendedName>
</protein>
<reference evidence="1 2" key="1">
    <citation type="journal article" date="2015" name="Int. J. Syst. Evol. Microbiol.">
        <title>Sphingomonas hengshuiensis sp. nov., isolated from lake wetland.</title>
        <authorList>
            <person name="Wei S."/>
            <person name="Wang T."/>
            <person name="Liu H."/>
            <person name="Zhang C."/>
            <person name="Guo J."/>
            <person name="Wang Q."/>
            <person name="Liang K."/>
            <person name="Zhang Z."/>
        </authorList>
    </citation>
    <scope>NUCLEOTIDE SEQUENCE [LARGE SCALE GENOMIC DNA]</scope>
    <source>
        <strain evidence="1 2">WHSC-8</strain>
    </source>
</reference>
<gene>
    <name evidence="1" type="ORF">TS85_17200</name>
</gene>
<name>A0A7U4JAD1_9SPHN</name>
<keyword evidence="2" id="KW-1185">Reference proteome</keyword>
<sequence>MNYAEEVAARRRLLLLQLLIEDGGQGNDGTLLTALRTMGERQALDQAACRQLLRDLADRDCVVVGMVRDTVMVARITERGRMAVAGDVSIGGIASPFAGL</sequence>